<gene>
    <name evidence="2" type="ORF">LYSCAS_31280</name>
</gene>
<organism evidence="2 3">
    <name type="scientific">Noviluteimonas caseinilytica</name>
    <dbReference type="NCBI Taxonomy" id="2675101"/>
    <lineage>
        <taxon>Bacteria</taxon>
        <taxon>Pseudomonadati</taxon>
        <taxon>Pseudomonadota</taxon>
        <taxon>Gammaproteobacteria</taxon>
        <taxon>Lysobacterales</taxon>
        <taxon>Lysobacteraceae</taxon>
        <taxon>Noviluteimonas</taxon>
    </lineage>
</organism>
<accession>A0ABN6FXF0</accession>
<feature type="signal peptide" evidence="1">
    <location>
        <begin position="1"/>
        <end position="34"/>
    </location>
</feature>
<name>A0ABN6FXF0_9GAMM</name>
<protein>
    <submittedName>
        <fullName evidence="2">Uncharacterized protein</fullName>
    </submittedName>
</protein>
<reference evidence="2 3" key="1">
    <citation type="submission" date="2021-03" db="EMBL/GenBank/DDBJ databases">
        <title>Complete Genome Sequences of Two Lysobacter Strains Isolated from Sea Water (Lysobacter caseinilyticus) and Soil (Lysobacter helvus) in South Korea.</title>
        <authorList>
            <person name="Watanabe Y."/>
            <person name="Arakawa K."/>
        </authorList>
    </citation>
    <scope>NUCLEOTIDE SEQUENCE [LARGE SCALE GENOMIC DNA]</scope>
    <source>
        <strain evidence="2 3">KVB24</strain>
    </source>
</reference>
<dbReference type="Proteomes" id="UP000681317">
    <property type="component" value="Chromosome"/>
</dbReference>
<dbReference type="RefSeq" id="WP_213434994.1">
    <property type="nucleotide sequence ID" value="NZ_AP024545.1"/>
</dbReference>
<feature type="chain" id="PRO_5047081173" evidence="1">
    <location>
        <begin position="35"/>
        <end position="47"/>
    </location>
</feature>
<evidence type="ECO:0000313" key="2">
    <source>
        <dbReference type="EMBL" id="BCT94104.1"/>
    </source>
</evidence>
<proteinExistence type="predicted"/>
<keyword evidence="3" id="KW-1185">Reference proteome</keyword>
<evidence type="ECO:0000256" key="1">
    <source>
        <dbReference type="SAM" id="SignalP"/>
    </source>
</evidence>
<keyword evidence="1" id="KW-0732">Signal</keyword>
<sequence length="47" mass="5004">MNRKLRRRLRVIAARATLCAAMMAALGFTGYRNAAPAADTQVAGLSP</sequence>
<evidence type="ECO:0000313" key="3">
    <source>
        <dbReference type="Proteomes" id="UP000681317"/>
    </source>
</evidence>
<dbReference type="EMBL" id="AP024545">
    <property type="protein sequence ID" value="BCT94104.1"/>
    <property type="molecule type" value="Genomic_DNA"/>
</dbReference>